<evidence type="ECO:0000313" key="2">
    <source>
        <dbReference type="Proteomes" id="UP000232722"/>
    </source>
</evidence>
<comment type="caution">
    <text evidence="1">The sequence shown here is derived from an EMBL/GenBank/DDBJ whole genome shotgun (WGS) entry which is preliminary data.</text>
</comment>
<organism evidence="1 2">
    <name type="scientific">Rhizophagus irregularis</name>
    <dbReference type="NCBI Taxonomy" id="588596"/>
    <lineage>
        <taxon>Eukaryota</taxon>
        <taxon>Fungi</taxon>
        <taxon>Fungi incertae sedis</taxon>
        <taxon>Mucoromycota</taxon>
        <taxon>Glomeromycotina</taxon>
        <taxon>Glomeromycetes</taxon>
        <taxon>Glomerales</taxon>
        <taxon>Glomeraceae</taxon>
        <taxon>Rhizophagus</taxon>
    </lineage>
</organism>
<reference evidence="1 2" key="2">
    <citation type="submission" date="2017-09" db="EMBL/GenBank/DDBJ databases">
        <title>Extensive intraspecific genome diversity in a model arbuscular mycorrhizal fungus.</title>
        <authorList>
            <person name="Chen E.C."/>
            <person name="Morin E."/>
            <person name="Beaudet D."/>
            <person name="Noel J."/>
            <person name="Ndikumana S."/>
            <person name="Charron P."/>
            <person name="St-Onge C."/>
            <person name="Giorgi J."/>
            <person name="Grigoriev I.V."/>
            <person name="Roux C."/>
            <person name="Martin F.M."/>
            <person name="Corradi N."/>
        </authorList>
    </citation>
    <scope>NUCLEOTIDE SEQUENCE [LARGE SCALE GENOMIC DNA]</scope>
    <source>
        <strain evidence="1 2">A5</strain>
    </source>
</reference>
<name>A0A2N0Q284_9GLOM</name>
<dbReference type="Proteomes" id="UP000232722">
    <property type="component" value="Unassembled WGS sequence"/>
</dbReference>
<accession>A0A2N0Q284</accession>
<proteinExistence type="predicted"/>
<gene>
    <name evidence="1" type="ORF">RhiirA5_372453</name>
</gene>
<dbReference type="VEuPathDB" id="FungiDB:FUN_014215"/>
<dbReference type="EMBL" id="LLXJ01000204">
    <property type="protein sequence ID" value="PKC13200.1"/>
    <property type="molecule type" value="Genomic_DNA"/>
</dbReference>
<dbReference type="AlphaFoldDB" id="A0A2N0Q284"/>
<protein>
    <submittedName>
        <fullName evidence="1">Uncharacterized protein</fullName>
    </submittedName>
</protein>
<sequence>MAAALTYMGSGHYNWGGEDNGLLDYDWSVSHHGFELYLPDGIQIFNLVFGVDGSIDEDKWFGPFDNSTHDICWHFHGHQNSWKDWKNQQWANCGIASTCPFSTSIKYLMYFIQRPRPNHGRYYQVIREVNGPVLRKLSIRDIGIRVLDIGIRDTGTKSRMVPILSGFRKLDFRKLEFEKQQGFGNWVIREIPVRKIDTQAINFREKRIKE</sequence>
<reference evidence="1 2" key="1">
    <citation type="submission" date="2016-04" db="EMBL/GenBank/DDBJ databases">
        <title>Genome analyses suggest a sexual origin of heterokaryosis in a supposedly ancient asexual fungus.</title>
        <authorList>
            <person name="Ropars J."/>
            <person name="Sedzielewska K."/>
            <person name="Noel J."/>
            <person name="Charron P."/>
            <person name="Farinelli L."/>
            <person name="Marton T."/>
            <person name="Kruger M."/>
            <person name="Pelin A."/>
            <person name="Brachmann A."/>
            <person name="Corradi N."/>
        </authorList>
    </citation>
    <scope>NUCLEOTIDE SEQUENCE [LARGE SCALE GENOMIC DNA]</scope>
    <source>
        <strain evidence="1 2">A5</strain>
    </source>
</reference>
<evidence type="ECO:0000313" key="1">
    <source>
        <dbReference type="EMBL" id="PKC13200.1"/>
    </source>
</evidence>
<dbReference type="VEuPathDB" id="FungiDB:RhiirA1_466606"/>